<evidence type="ECO:0000313" key="6">
    <source>
        <dbReference type="Proteomes" id="UP001642482"/>
    </source>
</evidence>
<evidence type="ECO:0000256" key="4">
    <source>
        <dbReference type="ARBA" id="ARBA00023136"/>
    </source>
</evidence>
<accession>A0ABP0C9I3</accession>
<protein>
    <recommendedName>
        <fullName evidence="7">Major facilitator superfamily (MFS) profile domain-containing protein</fullName>
    </recommendedName>
</protein>
<dbReference type="EMBL" id="CAWUHD010000081">
    <property type="protein sequence ID" value="CAK7228673.1"/>
    <property type="molecule type" value="Genomic_DNA"/>
</dbReference>
<proteinExistence type="predicted"/>
<evidence type="ECO:0008006" key="7">
    <source>
        <dbReference type="Google" id="ProtNLM"/>
    </source>
</evidence>
<evidence type="ECO:0000256" key="1">
    <source>
        <dbReference type="ARBA" id="ARBA00004141"/>
    </source>
</evidence>
<dbReference type="PANTHER" id="PTHR48022">
    <property type="entry name" value="PLASTIDIC GLUCOSE TRANSPORTER 4"/>
    <property type="match status" value="1"/>
</dbReference>
<dbReference type="PANTHER" id="PTHR48022:SF9">
    <property type="entry name" value="MAJOR FACILITATOR SUPERFAMILY (MFS) PROFILE DOMAIN-CONTAINING PROTEIN"/>
    <property type="match status" value="1"/>
</dbReference>
<dbReference type="SUPFAM" id="SSF103473">
    <property type="entry name" value="MFS general substrate transporter"/>
    <property type="match status" value="1"/>
</dbReference>
<organism evidence="5 6">
    <name type="scientific">Sporothrix eucalyptigena</name>
    <dbReference type="NCBI Taxonomy" id="1812306"/>
    <lineage>
        <taxon>Eukaryota</taxon>
        <taxon>Fungi</taxon>
        <taxon>Dikarya</taxon>
        <taxon>Ascomycota</taxon>
        <taxon>Pezizomycotina</taxon>
        <taxon>Sordariomycetes</taxon>
        <taxon>Sordariomycetidae</taxon>
        <taxon>Ophiostomatales</taxon>
        <taxon>Ophiostomataceae</taxon>
        <taxon>Sporothrix</taxon>
    </lineage>
</organism>
<dbReference type="Proteomes" id="UP001642482">
    <property type="component" value="Unassembled WGS sequence"/>
</dbReference>
<dbReference type="InterPro" id="IPR005828">
    <property type="entry name" value="MFS_sugar_transport-like"/>
</dbReference>
<keyword evidence="2" id="KW-0812">Transmembrane</keyword>
<reference evidence="5 6" key="1">
    <citation type="submission" date="2024-01" db="EMBL/GenBank/DDBJ databases">
        <authorList>
            <person name="Allen C."/>
            <person name="Tagirdzhanova G."/>
        </authorList>
    </citation>
    <scope>NUCLEOTIDE SEQUENCE [LARGE SCALE GENOMIC DNA]</scope>
</reference>
<evidence type="ECO:0000256" key="2">
    <source>
        <dbReference type="ARBA" id="ARBA00022692"/>
    </source>
</evidence>
<comment type="caution">
    <text evidence="5">The sequence shown here is derived from an EMBL/GenBank/DDBJ whole genome shotgun (WGS) entry which is preliminary data.</text>
</comment>
<keyword evidence="6" id="KW-1185">Reference proteome</keyword>
<sequence length="256" mass="27377">MGRALVIFSAIFSAIGGFLFGYDSGIISSTVAQPQFIDYFDEPSNAQTGGIVSAYQGGAIIGCVMVAYLGDILGVAVGQLTSTVPIYCAEIAPPTIRGMLSGLLQWMLSWGYFAAQWIGFSSWREIIDNPSWRRRLLLGCGIQAFGQLSGINVINYYGPRIYESLGIKTSGTLMITGINGTTGIVENTLILLIIDKVGRIRPLTVGAFGMATCMLVNAVLNKEFPADSVNPNGNALRAQVAMNFCLVSSKVLHTDV</sequence>
<comment type="subcellular location">
    <subcellularLocation>
        <location evidence="1">Membrane</location>
        <topology evidence="1">Multi-pass membrane protein</topology>
    </subcellularLocation>
</comment>
<dbReference type="Gene3D" id="1.20.1250.20">
    <property type="entry name" value="MFS general substrate transporter like domains"/>
    <property type="match status" value="3"/>
</dbReference>
<dbReference type="PROSITE" id="PS00217">
    <property type="entry name" value="SUGAR_TRANSPORT_2"/>
    <property type="match status" value="1"/>
</dbReference>
<evidence type="ECO:0000256" key="3">
    <source>
        <dbReference type="ARBA" id="ARBA00022989"/>
    </source>
</evidence>
<keyword evidence="3" id="KW-1133">Transmembrane helix</keyword>
<gene>
    <name evidence="5" type="ORF">SEUCBS140593_006991</name>
</gene>
<dbReference type="Pfam" id="PF00083">
    <property type="entry name" value="Sugar_tr"/>
    <property type="match status" value="2"/>
</dbReference>
<dbReference type="InterPro" id="IPR005829">
    <property type="entry name" value="Sugar_transporter_CS"/>
</dbReference>
<dbReference type="InterPro" id="IPR036259">
    <property type="entry name" value="MFS_trans_sf"/>
</dbReference>
<evidence type="ECO:0000313" key="5">
    <source>
        <dbReference type="EMBL" id="CAK7228673.1"/>
    </source>
</evidence>
<keyword evidence="4" id="KW-0472">Membrane</keyword>
<name>A0ABP0C9I3_9PEZI</name>
<dbReference type="InterPro" id="IPR050360">
    <property type="entry name" value="MFS_Sugar_Transporters"/>
</dbReference>